<dbReference type="CDD" id="cd07032">
    <property type="entry name" value="RNAP_I_II_AC40"/>
    <property type="match status" value="1"/>
</dbReference>
<proteinExistence type="inferred from homology"/>
<dbReference type="Pfam" id="PF01193">
    <property type="entry name" value="RNA_pol_L"/>
    <property type="match status" value="2"/>
</dbReference>
<comment type="similarity">
    <text evidence="6">Belongs to the archaeal Rpo3/eukaryotic RPB3 RNA polymerase subunit family.</text>
</comment>
<dbReference type="InterPro" id="IPR036603">
    <property type="entry name" value="RBP11-like"/>
</dbReference>
<evidence type="ECO:0000256" key="1">
    <source>
        <dbReference type="ARBA" id="ARBA00004123"/>
    </source>
</evidence>
<dbReference type="Gene3D" id="2.170.120.12">
    <property type="entry name" value="DNA-directed RNA polymerase, insert domain"/>
    <property type="match status" value="1"/>
</dbReference>
<dbReference type="InterPro" id="IPR050518">
    <property type="entry name" value="Rpo3/RPB3_RNA_Pol_subunit"/>
</dbReference>
<dbReference type="SUPFAM" id="SSF55257">
    <property type="entry name" value="RBP11-like subunits of RNA polymerase"/>
    <property type="match status" value="1"/>
</dbReference>
<dbReference type="InterPro" id="IPR022842">
    <property type="entry name" value="RNAP_Rpo3/Rpb3/RPAC1"/>
</dbReference>
<dbReference type="Proteomes" id="UP000807342">
    <property type="component" value="Unassembled WGS sequence"/>
</dbReference>
<dbReference type="GO" id="GO:0006351">
    <property type="term" value="P:DNA-templated transcription"/>
    <property type="evidence" value="ECO:0007669"/>
    <property type="project" value="InterPro"/>
</dbReference>
<comment type="caution">
    <text evidence="8">The sequence shown here is derived from an EMBL/GenBank/DDBJ whole genome shotgun (WGS) entry which is preliminary data.</text>
</comment>
<dbReference type="HAMAP" id="MF_00320">
    <property type="entry name" value="RNApol_arch_Rpo3"/>
    <property type="match status" value="1"/>
</dbReference>
<dbReference type="OrthoDB" id="270173at2759"/>
<evidence type="ECO:0000256" key="6">
    <source>
        <dbReference type="ARBA" id="ARBA00025804"/>
    </source>
</evidence>
<dbReference type="GO" id="GO:0003677">
    <property type="term" value="F:DNA binding"/>
    <property type="evidence" value="ECO:0007669"/>
    <property type="project" value="InterPro"/>
</dbReference>
<dbReference type="AlphaFoldDB" id="A0A9P5XN02"/>
<gene>
    <name evidence="8" type="ORF">P691DRAFT_722621</name>
</gene>
<dbReference type="SUPFAM" id="SSF56553">
    <property type="entry name" value="Insert subdomain of RNA polymerase alpha subunit"/>
    <property type="match status" value="1"/>
</dbReference>
<accession>A0A9P5XN02</accession>
<protein>
    <recommendedName>
        <fullName evidence="2">DNA-directed RNA polymerases I and III subunit RPAC1</fullName>
    </recommendedName>
</protein>
<dbReference type="Gene3D" id="3.30.1360.10">
    <property type="entry name" value="RNA polymerase, RBP11-like subunit"/>
    <property type="match status" value="1"/>
</dbReference>
<evidence type="ECO:0000256" key="3">
    <source>
        <dbReference type="ARBA" id="ARBA00022478"/>
    </source>
</evidence>
<dbReference type="InterPro" id="IPR001514">
    <property type="entry name" value="DNA-dir_RNA_pol_30-40kDasu_CS"/>
</dbReference>
<dbReference type="PANTHER" id="PTHR11800">
    <property type="entry name" value="DNA-DIRECTED RNA POLYMERASE"/>
    <property type="match status" value="1"/>
</dbReference>
<keyword evidence="4" id="KW-0804">Transcription</keyword>
<feature type="domain" description="DNA-directed RNA polymerase RpoA/D/Rpb3-type" evidence="7">
    <location>
        <begin position="57"/>
        <end position="337"/>
    </location>
</feature>
<organism evidence="8 9">
    <name type="scientific">Macrolepiota fuliginosa MF-IS2</name>
    <dbReference type="NCBI Taxonomy" id="1400762"/>
    <lineage>
        <taxon>Eukaryota</taxon>
        <taxon>Fungi</taxon>
        <taxon>Dikarya</taxon>
        <taxon>Basidiomycota</taxon>
        <taxon>Agaricomycotina</taxon>
        <taxon>Agaricomycetes</taxon>
        <taxon>Agaricomycetidae</taxon>
        <taxon>Agaricales</taxon>
        <taxon>Agaricineae</taxon>
        <taxon>Agaricaceae</taxon>
        <taxon>Macrolepiota</taxon>
    </lineage>
</organism>
<dbReference type="EMBL" id="MU151075">
    <property type="protein sequence ID" value="KAF9452101.1"/>
    <property type="molecule type" value="Genomic_DNA"/>
</dbReference>
<evidence type="ECO:0000256" key="2">
    <source>
        <dbReference type="ARBA" id="ARBA00022083"/>
    </source>
</evidence>
<dbReference type="GO" id="GO:0003899">
    <property type="term" value="F:DNA-directed RNA polymerase activity"/>
    <property type="evidence" value="ECO:0007669"/>
    <property type="project" value="InterPro"/>
</dbReference>
<dbReference type="GO" id="GO:0005666">
    <property type="term" value="C:RNA polymerase III complex"/>
    <property type="evidence" value="ECO:0007669"/>
    <property type="project" value="TreeGrafter"/>
</dbReference>
<evidence type="ECO:0000256" key="4">
    <source>
        <dbReference type="ARBA" id="ARBA00023163"/>
    </source>
</evidence>
<name>A0A9P5XN02_9AGAR</name>
<reference evidence="8" key="1">
    <citation type="submission" date="2020-11" db="EMBL/GenBank/DDBJ databases">
        <authorList>
            <consortium name="DOE Joint Genome Institute"/>
            <person name="Ahrendt S."/>
            <person name="Riley R."/>
            <person name="Andreopoulos W."/>
            <person name="Labutti K."/>
            <person name="Pangilinan J."/>
            <person name="Ruiz-Duenas F.J."/>
            <person name="Barrasa J.M."/>
            <person name="Sanchez-Garcia M."/>
            <person name="Camarero S."/>
            <person name="Miyauchi S."/>
            <person name="Serrano A."/>
            <person name="Linde D."/>
            <person name="Babiker R."/>
            <person name="Drula E."/>
            <person name="Ayuso-Fernandez I."/>
            <person name="Pacheco R."/>
            <person name="Padilla G."/>
            <person name="Ferreira P."/>
            <person name="Barriuso J."/>
            <person name="Kellner H."/>
            <person name="Castanera R."/>
            <person name="Alfaro M."/>
            <person name="Ramirez L."/>
            <person name="Pisabarro A.G."/>
            <person name="Kuo A."/>
            <person name="Tritt A."/>
            <person name="Lipzen A."/>
            <person name="He G."/>
            <person name="Yan M."/>
            <person name="Ng V."/>
            <person name="Cullen D."/>
            <person name="Martin F."/>
            <person name="Rosso M.-N."/>
            <person name="Henrissat B."/>
            <person name="Hibbett D."/>
            <person name="Martinez A.T."/>
            <person name="Grigoriev I.V."/>
        </authorList>
    </citation>
    <scope>NUCLEOTIDE SEQUENCE</scope>
    <source>
        <strain evidence="8">MF-IS2</strain>
    </source>
</reference>
<comment type="subcellular location">
    <subcellularLocation>
        <location evidence="1">Nucleus</location>
    </subcellularLocation>
</comment>
<evidence type="ECO:0000256" key="5">
    <source>
        <dbReference type="ARBA" id="ARBA00023242"/>
    </source>
</evidence>
<dbReference type="SMART" id="SM00662">
    <property type="entry name" value="RPOLD"/>
    <property type="match status" value="1"/>
</dbReference>
<dbReference type="InterPro" id="IPR011263">
    <property type="entry name" value="DNA-dir_RNA_pol_RpoA/D/Rpb3"/>
</dbReference>
<keyword evidence="3" id="KW-0240">DNA-directed RNA polymerase</keyword>
<keyword evidence="9" id="KW-1185">Reference proteome</keyword>
<dbReference type="PANTHER" id="PTHR11800:SF13">
    <property type="entry name" value="DNA-DIRECTED RNA POLYMERASES I AND III SUBUNIT RPAC1"/>
    <property type="match status" value="1"/>
</dbReference>
<dbReference type="PROSITE" id="PS00446">
    <property type="entry name" value="RNA_POL_D_30KD"/>
    <property type="match status" value="1"/>
</dbReference>
<dbReference type="InterPro" id="IPR033901">
    <property type="entry name" value="RNAPI/III_AC40"/>
</dbReference>
<evidence type="ECO:0000313" key="8">
    <source>
        <dbReference type="EMBL" id="KAF9452101.1"/>
    </source>
</evidence>
<keyword evidence="5" id="KW-0539">Nucleus</keyword>
<dbReference type="FunFam" id="2.170.120.12:FF:000003">
    <property type="entry name" value="Dna-directed rna polymerases i and iii subunit"/>
    <property type="match status" value="1"/>
</dbReference>
<dbReference type="GO" id="GO:0055029">
    <property type="term" value="C:nuclear DNA-directed RNA polymerase complex"/>
    <property type="evidence" value="ECO:0007669"/>
    <property type="project" value="UniProtKB-ARBA"/>
</dbReference>
<dbReference type="GO" id="GO:0005736">
    <property type="term" value="C:RNA polymerase I complex"/>
    <property type="evidence" value="ECO:0007669"/>
    <property type="project" value="TreeGrafter"/>
</dbReference>
<sequence length="358" mass="39843">MSTDYHPRRLVNVGAERVSDVASTDFPGHYPGEDHSWDLQKFKQNLHVKIQRLSNRSIDFDLVGVDASIANAFRRILIAEVPTIAIERVYVWDNTSVIVDEVLSHRLGLVPLNVDPAFMQFKTHPDDVATDRNTIVFNVEITCTRNPAAPKGSSDPSELYVNHELLSSHFQWKPAGDQQSVFEGFPTPGPTNPNIVLAKLRPGQAIAMELHAVKGVGKDHAKYSPVATASYRLLPHIKIKKPIPPALAEDFQKCFSPGVITINPATKQVSVDEENVRKDSVSREVLRRPEFADSVELTRVRDFFLFNIETESAYTPERLFPEAVKVMREKISVIRGAVEALKAQLEGTGAGDVEMTDA</sequence>
<dbReference type="GO" id="GO:0046983">
    <property type="term" value="F:protein dimerization activity"/>
    <property type="evidence" value="ECO:0007669"/>
    <property type="project" value="InterPro"/>
</dbReference>
<dbReference type="InterPro" id="IPR036643">
    <property type="entry name" value="RNApol_insert_sf"/>
</dbReference>
<evidence type="ECO:0000259" key="7">
    <source>
        <dbReference type="SMART" id="SM00662"/>
    </source>
</evidence>
<evidence type="ECO:0000313" key="9">
    <source>
        <dbReference type="Proteomes" id="UP000807342"/>
    </source>
</evidence>